<feature type="transmembrane region" description="Helical" evidence="6">
    <location>
        <begin position="331"/>
        <end position="355"/>
    </location>
</feature>
<dbReference type="PANTHER" id="PTHR30482">
    <property type="entry name" value="HIGH-AFFINITY BRANCHED-CHAIN AMINO ACID TRANSPORT SYSTEM PERMEASE"/>
    <property type="match status" value="1"/>
</dbReference>
<gene>
    <name evidence="7" type="ORF">METZ01_LOCUS73016</name>
</gene>
<keyword evidence="5 6" id="KW-0472">Membrane</keyword>
<feature type="transmembrane region" description="Helical" evidence="6">
    <location>
        <begin position="46"/>
        <end position="68"/>
    </location>
</feature>
<keyword evidence="2" id="KW-1003">Cell membrane</keyword>
<evidence type="ECO:0000256" key="3">
    <source>
        <dbReference type="ARBA" id="ARBA00022692"/>
    </source>
</evidence>
<evidence type="ECO:0000313" key="7">
    <source>
        <dbReference type="EMBL" id="SVA20162.1"/>
    </source>
</evidence>
<dbReference type="Pfam" id="PF02653">
    <property type="entry name" value="BPD_transp_2"/>
    <property type="match status" value="1"/>
</dbReference>
<evidence type="ECO:0000256" key="2">
    <source>
        <dbReference type="ARBA" id="ARBA00022475"/>
    </source>
</evidence>
<dbReference type="NCBIfam" id="TIGR03408">
    <property type="entry name" value="urea_trans_UrtC"/>
    <property type="match status" value="1"/>
</dbReference>
<evidence type="ECO:0000256" key="4">
    <source>
        <dbReference type="ARBA" id="ARBA00022989"/>
    </source>
</evidence>
<dbReference type="InterPro" id="IPR017778">
    <property type="entry name" value="ABC_transptr_urea_perm_UrtC"/>
</dbReference>
<protein>
    <submittedName>
        <fullName evidence="7">Uncharacterized protein</fullName>
    </submittedName>
</protein>
<feature type="transmembrane region" description="Helical" evidence="6">
    <location>
        <begin position="12"/>
        <end position="34"/>
    </location>
</feature>
<feature type="transmembrane region" description="Helical" evidence="6">
    <location>
        <begin position="75"/>
        <end position="94"/>
    </location>
</feature>
<evidence type="ECO:0000256" key="1">
    <source>
        <dbReference type="ARBA" id="ARBA00004651"/>
    </source>
</evidence>
<proteinExistence type="predicted"/>
<evidence type="ECO:0000256" key="6">
    <source>
        <dbReference type="SAM" id="Phobius"/>
    </source>
</evidence>
<accession>A0A381TVU1</accession>
<name>A0A381TVU1_9ZZZZ</name>
<feature type="transmembrane region" description="Helical" evidence="6">
    <location>
        <begin position="296"/>
        <end position="319"/>
    </location>
</feature>
<feature type="transmembrane region" description="Helical" evidence="6">
    <location>
        <begin position="129"/>
        <end position="152"/>
    </location>
</feature>
<dbReference type="GO" id="GO:0015658">
    <property type="term" value="F:branched-chain amino acid transmembrane transporter activity"/>
    <property type="evidence" value="ECO:0007669"/>
    <property type="project" value="InterPro"/>
</dbReference>
<keyword evidence="4 6" id="KW-1133">Transmembrane helix</keyword>
<dbReference type="PANTHER" id="PTHR30482:SF4">
    <property type="entry name" value="SLR1201 PROTEIN"/>
    <property type="match status" value="1"/>
</dbReference>
<dbReference type="GO" id="GO:0005886">
    <property type="term" value="C:plasma membrane"/>
    <property type="evidence" value="ECO:0007669"/>
    <property type="project" value="UniProtKB-SubCell"/>
</dbReference>
<evidence type="ECO:0000256" key="5">
    <source>
        <dbReference type="ARBA" id="ARBA00023136"/>
    </source>
</evidence>
<sequence>MIKKISELHSFKGWLFNFLLLGLAVVLLPLLNIWLPEDSVWHVPNYMFSLLGKYLCYALVALAVDLIWGYTGILSLGHGVFFSIGGYAMGMYLMRSIGKEGVYKSDLPDFMVFLDWKELPWYWYGFDNFVFTLLVILVIPGLLAFIFGYFAFRSRIKGVYFAIITQAMTFALMLLFFRNNTGFGGNNGLTDFKRILGYSLQEPSTKMGIYIITVLVLFLSYVLSRYIVKSKLGRVLIAIRDAESRVMFSGYNTLHYKLAIWTLSAFLCGIAGALYVPQVGIINPSEMQPSNSIEMAIWVAVGGRGTLGGALVGAGLVNGAKSWFTVAAPDYWLYFLGGLFIVVTLFFPKGFVGIFSRSSSKNNKGVILND</sequence>
<reference evidence="7" key="1">
    <citation type="submission" date="2018-05" db="EMBL/GenBank/DDBJ databases">
        <authorList>
            <person name="Lanie J.A."/>
            <person name="Ng W.-L."/>
            <person name="Kazmierczak K.M."/>
            <person name="Andrzejewski T.M."/>
            <person name="Davidsen T.M."/>
            <person name="Wayne K.J."/>
            <person name="Tettelin H."/>
            <person name="Glass J.I."/>
            <person name="Rusch D."/>
            <person name="Podicherti R."/>
            <person name="Tsui H.-C.T."/>
            <person name="Winkler M.E."/>
        </authorList>
    </citation>
    <scope>NUCLEOTIDE SEQUENCE</scope>
</reference>
<keyword evidence="3 6" id="KW-0812">Transmembrane</keyword>
<feature type="transmembrane region" description="Helical" evidence="6">
    <location>
        <begin position="254"/>
        <end position="276"/>
    </location>
</feature>
<comment type="subcellular location">
    <subcellularLocation>
        <location evidence="1">Cell membrane</location>
        <topology evidence="1">Multi-pass membrane protein</topology>
    </subcellularLocation>
</comment>
<dbReference type="EMBL" id="UINC01005259">
    <property type="protein sequence ID" value="SVA20162.1"/>
    <property type="molecule type" value="Genomic_DNA"/>
</dbReference>
<organism evidence="7">
    <name type="scientific">marine metagenome</name>
    <dbReference type="NCBI Taxonomy" id="408172"/>
    <lineage>
        <taxon>unclassified sequences</taxon>
        <taxon>metagenomes</taxon>
        <taxon>ecological metagenomes</taxon>
    </lineage>
</organism>
<dbReference type="InterPro" id="IPR001851">
    <property type="entry name" value="ABC_transp_permease"/>
</dbReference>
<feature type="transmembrane region" description="Helical" evidence="6">
    <location>
        <begin position="159"/>
        <end position="177"/>
    </location>
</feature>
<dbReference type="InterPro" id="IPR043428">
    <property type="entry name" value="LivM-like"/>
</dbReference>
<feature type="transmembrane region" description="Helical" evidence="6">
    <location>
        <begin position="207"/>
        <end position="228"/>
    </location>
</feature>
<dbReference type="CDD" id="cd06581">
    <property type="entry name" value="TM_PBP1_LivM_like"/>
    <property type="match status" value="1"/>
</dbReference>
<dbReference type="AlphaFoldDB" id="A0A381TVU1"/>